<keyword evidence="2" id="KW-0813">Transport</keyword>
<evidence type="ECO:0000256" key="1">
    <source>
        <dbReference type="ARBA" id="ARBA00004651"/>
    </source>
</evidence>
<keyword evidence="3" id="KW-0472">Membrane</keyword>
<accession>A0A6J4VT77</accession>
<organism evidence="4">
    <name type="scientific">uncultured Truepera sp</name>
    <dbReference type="NCBI Taxonomy" id="543023"/>
    <lineage>
        <taxon>Bacteria</taxon>
        <taxon>Thermotogati</taxon>
        <taxon>Deinococcota</taxon>
        <taxon>Deinococci</taxon>
        <taxon>Trueperales</taxon>
        <taxon>Trueperaceae</taxon>
        <taxon>Truepera</taxon>
        <taxon>environmental samples</taxon>
    </lineage>
</organism>
<gene>
    <name evidence="4" type="ORF">AVDCRST_MAG86-3568</name>
</gene>
<dbReference type="InterPro" id="IPR045861">
    <property type="entry name" value="CorA_cytoplasmic_dom"/>
</dbReference>
<protein>
    <submittedName>
        <fullName evidence="4">Magnesium and cobalt transport protein CorA</fullName>
    </submittedName>
</protein>
<dbReference type="SUPFAM" id="SSF143865">
    <property type="entry name" value="CorA soluble domain-like"/>
    <property type="match status" value="1"/>
</dbReference>
<dbReference type="PANTHER" id="PTHR46494">
    <property type="entry name" value="CORA FAMILY METAL ION TRANSPORTER (EUROFUNG)"/>
    <property type="match status" value="1"/>
</dbReference>
<dbReference type="GO" id="GO:0015095">
    <property type="term" value="F:magnesium ion transmembrane transporter activity"/>
    <property type="evidence" value="ECO:0007669"/>
    <property type="project" value="TreeGrafter"/>
</dbReference>
<dbReference type="GO" id="GO:0050897">
    <property type="term" value="F:cobalt ion binding"/>
    <property type="evidence" value="ECO:0007669"/>
    <property type="project" value="TreeGrafter"/>
</dbReference>
<keyword evidence="3" id="KW-1003">Cell membrane</keyword>
<sequence>MITFRDEPVTYLESVWREVNSFSGRTPMDVLYDLLQRGTDTFFTYLDELEDRTEALEQRLFDRRVQTHAEVLDVRAGPLYQEIFALRRTMIATRKRVSSAREYVSQFARHAAELSPEGGVYLRDVADHLARVYGGLDAARDVLGGLLECT</sequence>
<dbReference type="InterPro" id="IPR002523">
    <property type="entry name" value="MgTranspt_CorA/ZnTranspt_ZntB"/>
</dbReference>
<evidence type="ECO:0000256" key="2">
    <source>
        <dbReference type="ARBA" id="ARBA00022448"/>
    </source>
</evidence>
<comment type="subcellular location">
    <subcellularLocation>
        <location evidence="1">Cell membrane</location>
        <topology evidence="1">Multi-pass membrane protein</topology>
    </subcellularLocation>
</comment>
<dbReference type="EMBL" id="CADCWP010000317">
    <property type="protein sequence ID" value="CAA9586184.1"/>
    <property type="molecule type" value="Genomic_DNA"/>
</dbReference>
<name>A0A6J4VT77_9DEIN</name>
<dbReference type="PANTHER" id="PTHR46494:SF1">
    <property type="entry name" value="CORA FAMILY METAL ION TRANSPORTER (EUROFUNG)"/>
    <property type="match status" value="1"/>
</dbReference>
<dbReference type="Pfam" id="PF01544">
    <property type="entry name" value="CorA"/>
    <property type="match status" value="1"/>
</dbReference>
<reference evidence="4" key="1">
    <citation type="submission" date="2020-02" db="EMBL/GenBank/DDBJ databases">
        <authorList>
            <person name="Meier V. D."/>
        </authorList>
    </citation>
    <scope>NUCLEOTIDE SEQUENCE</scope>
    <source>
        <strain evidence="4">AVDCRST_MAG86</strain>
    </source>
</reference>
<dbReference type="Gene3D" id="1.20.58.340">
    <property type="entry name" value="Magnesium transport protein CorA, transmembrane region"/>
    <property type="match status" value="1"/>
</dbReference>
<dbReference type="AlphaFoldDB" id="A0A6J4VT77"/>
<proteinExistence type="predicted"/>
<evidence type="ECO:0000256" key="3">
    <source>
        <dbReference type="ARBA" id="ARBA00022475"/>
    </source>
</evidence>
<dbReference type="GO" id="GO:0000287">
    <property type="term" value="F:magnesium ion binding"/>
    <property type="evidence" value="ECO:0007669"/>
    <property type="project" value="TreeGrafter"/>
</dbReference>
<dbReference type="GO" id="GO:0005886">
    <property type="term" value="C:plasma membrane"/>
    <property type="evidence" value="ECO:0007669"/>
    <property type="project" value="UniProtKB-SubCell"/>
</dbReference>
<dbReference type="GO" id="GO:0015087">
    <property type="term" value="F:cobalt ion transmembrane transporter activity"/>
    <property type="evidence" value="ECO:0007669"/>
    <property type="project" value="TreeGrafter"/>
</dbReference>
<evidence type="ECO:0000313" key="4">
    <source>
        <dbReference type="EMBL" id="CAA9586184.1"/>
    </source>
</evidence>